<dbReference type="PANTHER" id="PTHR10804">
    <property type="entry name" value="PROTEASE FAMILY M24 METHIONYL AMINOPEPTIDASE, AMINOPEPTIDASE P"/>
    <property type="match status" value="1"/>
</dbReference>
<organism evidence="3 4">
    <name type="scientific">Carpediemonas membranifera</name>
    <dbReference type="NCBI Taxonomy" id="201153"/>
    <lineage>
        <taxon>Eukaryota</taxon>
        <taxon>Metamonada</taxon>
        <taxon>Carpediemonas-like organisms</taxon>
        <taxon>Carpediemonas</taxon>
    </lineage>
</organism>
<dbReference type="InterPro" id="IPR000994">
    <property type="entry name" value="Pept_M24"/>
</dbReference>
<dbReference type="PANTHER" id="PTHR10804:SF11">
    <property type="entry name" value="PROLIFERATION-ASSOCIATED PROTEIN 2G4"/>
    <property type="match status" value="1"/>
</dbReference>
<dbReference type="InterPro" id="IPR036005">
    <property type="entry name" value="Creatinase/aminopeptidase-like"/>
</dbReference>
<dbReference type="Gene3D" id="1.10.10.10">
    <property type="entry name" value="Winged helix-like DNA-binding domain superfamily/Winged helix DNA-binding domain"/>
    <property type="match status" value="1"/>
</dbReference>
<proteinExistence type="inferred from homology"/>
<dbReference type="SUPFAM" id="SSF55920">
    <property type="entry name" value="Creatinase/aminopeptidase"/>
    <property type="match status" value="1"/>
</dbReference>
<dbReference type="OrthoDB" id="5876363at2759"/>
<dbReference type="Proteomes" id="UP000717585">
    <property type="component" value="Unassembled WGS sequence"/>
</dbReference>
<evidence type="ECO:0000313" key="3">
    <source>
        <dbReference type="EMBL" id="KAG9390886.1"/>
    </source>
</evidence>
<name>A0A8J6AQ31_9EUKA</name>
<feature type="domain" description="Peptidase M24" evidence="2">
    <location>
        <begin position="6"/>
        <end position="175"/>
    </location>
</feature>
<dbReference type="Pfam" id="PF00557">
    <property type="entry name" value="Peptidase_M24"/>
    <property type="match status" value="1"/>
</dbReference>
<gene>
    <name evidence="3" type="ORF">J8273_7151</name>
</gene>
<dbReference type="InterPro" id="IPR036388">
    <property type="entry name" value="WH-like_DNA-bd_sf"/>
</dbReference>
<dbReference type="AlphaFoldDB" id="A0A8J6AQ31"/>
<comment type="caution">
    <text evidence="3">The sequence shown here is derived from an EMBL/GenBank/DDBJ whole genome shotgun (WGS) entry which is preliminary data.</text>
</comment>
<accession>A0A8J6AQ31</accession>
<evidence type="ECO:0000259" key="2">
    <source>
        <dbReference type="Pfam" id="PF00557"/>
    </source>
</evidence>
<protein>
    <submittedName>
        <fullName evidence="3">Metallopeptidase family M24</fullName>
    </submittedName>
</protein>
<evidence type="ECO:0000256" key="1">
    <source>
        <dbReference type="ARBA" id="ARBA00007319"/>
    </source>
</evidence>
<comment type="similarity">
    <text evidence="1">Belongs to the peptidase M24 family.</text>
</comment>
<sequence>MQGLDKYQAGGKILDQVLGALVASVVPGTNIGLICKQADDMLMDLLSKVYAKGKTKCEKGIAYPTCISKNNCVGHYSPDEAANELVEDGDVLKLDCAVQIDGYVSHGAVTVIARDQEEPLTGPIADAVSAAHYCGEAIVRMLRPGTKNHEITEVVGKICDAYGVKPVDGVLSHEMKRFVMLGGNTWANRAHADERIEECELEAEQVYNVDILISTGEGVPKVDPGIEASVFLRNMEETKDMRVKSARQVLGEIDRRFPTFMFGPRLLEHEQSKFGLKQLEREGMVYPFPPMFCKPEETVVQVRFTAVITGSNTVRVNNGYTPYVFSEKAIEDQDVLNILKRSTKRKAKK</sequence>
<keyword evidence="4" id="KW-1185">Reference proteome</keyword>
<dbReference type="SUPFAM" id="SSF46785">
    <property type="entry name" value="Winged helix' DNA-binding domain"/>
    <property type="match status" value="1"/>
</dbReference>
<dbReference type="Gene3D" id="3.90.230.10">
    <property type="entry name" value="Creatinase/methionine aminopeptidase superfamily"/>
    <property type="match status" value="1"/>
</dbReference>
<evidence type="ECO:0000313" key="4">
    <source>
        <dbReference type="Proteomes" id="UP000717585"/>
    </source>
</evidence>
<dbReference type="InterPro" id="IPR047113">
    <property type="entry name" value="PA2G4/ARX1"/>
</dbReference>
<dbReference type="InterPro" id="IPR036390">
    <property type="entry name" value="WH_DNA-bd_sf"/>
</dbReference>
<dbReference type="CDD" id="cd01089">
    <property type="entry name" value="PA2G4-like"/>
    <property type="match status" value="1"/>
</dbReference>
<reference evidence="3" key="1">
    <citation type="submission" date="2021-05" db="EMBL/GenBank/DDBJ databases">
        <title>A free-living protist that lacks canonical eukaryotic 1 DNA replication and segregation systems.</title>
        <authorList>
            <person name="Salas-Leiva D.E."/>
            <person name="Tromer E.C."/>
            <person name="Curtis B.A."/>
            <person name="Jerlstrom-Hultqvist J."/>
            <person name="Kolisko M."/>
            <person name="Yi Z."/>
            <person name="Salas-Leiva J.S."/>
            <person name="Gallot-Lavallee L."/>
            <person name="Kops G.J.P.L."/>
            <person name="Archibald J.M."/>
            <person name="Simpson A.G.B."/>
            <person name="Roger A.J."/>
        </authorList>
    </citation>
    <scope>NUCLEOTIDE SEQUENCE</scope>
    <source>
        <strain evidence="3">BICM</strain>
    </source>
</reference>
<dbReference type="EMBL" id="JAHDYR010000062">
    <property type="protein sequence ID" value="KAG9390886.1"/>
    <property type="molecule type" value="Genomic_DNA"/>
</dbReference>